<dbReference type="Proteomes" id="UP000633136">
    <property type="component" value="Unassembled WGS sequence"/>
</dbReference>
<name>A0A917AUI4_9MICC</name>
<dbReference type="GO" id="GO:0006071">
    <property type="term" value="P:glycerol metabolic process"/>
    <property type="evidence" value="ECO:0007669"/>
    <property type="project" value="InterPro"/>
</dbReference>
<dbReference type="GO" id="GO:0006355">
    <property type="term" value="P:regulation of DNA-templated transcription"/>
    <property type="evidence" value="ECO:0007669"/>
    <property type="project" value="InterPro"/>
</dbReference>
<organism evidence="1 2">
    <name type="scientific">Nesterenkonia cremea</name>
    <dbReference type="NCBI Taxonomy" id="1882340"/>
    <lineage>
        <taxon>Bacteria</taxon>
        <taxon>Bacillati</taxon>
        <taxon>Actinomycetota</taxon>
        <taxon>Actinomycetes</taxon>
        <taxon>Micrococcales</taxon>
        <taxon>Micrococcaceae</taxon>
        <taxon>Nesterenkonia</taxon>
    </lineage>
</organism>
<keyword evidence="2" id="KW-1185">Reference proteome</keyword>
<gene>
    <name evidence="1" type="ORF">GCM10011401_21550</name>
</gene>
<dbReference type="AlphaFoldDB" id="A0A917AUI4"/>
<evidence type="ECO:0000313" key="1">
    <source>
        <dbReference type="EMBL" id="GGE74002.1"/>
    </source>
</evidence>
<dbReference type="Gene3D" id="3.20.20.70">
    <property type="entry name" value="Aldolase class I"/>
    <property type="match status" value="1"/>
</dbReference>
<protein>
    <submittedName>
        <fullName evidence="1">Glycerol uptake operon antiterminator</fullName>
    </submittedName>
</protein>
<dbReference type="RefSeq" id="WP_188685571.1">
    <property type="nucleotide sequence ID" value="NZ_BMIS01000010.1"/>
</dbReference>
<accession>A0A917AUI4</accession>
<dbReference type="SUPFAM" id="SSF110391">
    <property type="entry name" value="GlpP-like"/>
    <property type="match status" value="1"/>
</dbReference>
<evidence type="ECO:0000313" key="2">
    <source>
        <dbReference type="Proteomes" id="UP000633136"/>
    </source>
</evidence>
<dbReference type="Pfam" id="PF04309">
    <property type="entry name" value="G3P_antiterm"/>
    <property type="match status" value="1"/>
</dbReference>
<reference evidence="1" key="2">
    <citation type="submission" date="2020-09" db="EMBL/GenBank/DDBJ databases">
        <authorList>
            <person name="Sun Q."/>
            <person name="Zhou Y."/>
        </authorList>
    </citation>
    <scope>NUCLEOTIDE SEQUENCE</scope>
    <source>
        <strain evidence="1">CGMCC 1.15388</strain>
    </source>
</reference>
<dbReference type="PIRSF" id="PIRSF016897">
    <property type="entry name" value="GlpP"/>
    <property type="match status" value="1"/>
</dbReference>
<proteinExistence type="predicted"/>
<dbReference type="EMBL" id="BMIS01000010">
    <property type="protein sequence ID" value="GGE74002.1"/>
    <property type="molecule type" value="Genomic_DNA"/>
</dbReference>
<dbReference type="PANTHER" id="PTHR35787:SF1">
    <property type="entry name" value="GLYCEROL UPTAKE OPERON ANTITERMINATOR REGULATORY PROTEIN"/>
    <property type="match status" value="1"/>
</dbReference>
<sequence>MQSEAVQQLLHDDPIVANIKDEHGLEAALRSDRQVLFLLYGSVLDIARTVTRAKEAGRVVFVNVDLIDGFSGRDVVVDWLVENTRLDGILSTKTSMIRAARRHGLCAVQRFFLVDSMSYGQLPRVVGQAQPDLLEILPGCVPRVLTWLKEDTEVPMIAGGLVCDRTDVMEALAAGAVAVASSSREVWEM</sequence>
<dbReference type="InterPro" id="IPR013785">
    <property type="entry name" value="Aldolase_TIM"/>
</dbReference>
<dbReference type="InterPro" id="IPR006699">
    <property type="entry name" value="GlpP"/>
</dbReference>
<reference evidence="1" key="1">
    <citation type="journal article" date="2014" name="Int. J. Syst. Evol. Microbiol.">
        <title>Complete genome sequence of Corynebacterium casei LMG S-19264T (=DSM 44701T), isolated from a smear-ripened cheese.</title>
        <authorList>
            <consortium name="US DOE Joint Genome Institute (JGI-PGF)"/>
            <person name="Walter F."/>
            <person name="Albersmeier A."/>
            <person name="Kalinowski J."/>
            <person name="Ruckert C."/>
        </authorList>
    </citation>
    <scope>NUCLEOTIDE SEQUENCE</scope>
    <source>
        <strain evidence="1">CGMCC 1.15388</strain>
    </source>
</reference>
<dbReference type="PANTHER" id="PTHR35787">
    <property type="entry name" value="GLYCEROL UPTAKE OPERON ANTITERMINATOR REGULATORY PROTEIN"/>
    <property type="match status" value="1"/>
</dbReference>
<comment type="caution">
    <text evidence="1">The sequence shown here is derived from an EMBL/GenBank/DDBJ whole genome shotgun (WGS) entry which is preliminary data.</text>
</comment>